<proteinExistence type="predicted"/>
<dbReference type="Pfam" id="PF19560">
    <property type="entry name" value="DUF6082"/>
    <property type="match status" value="1"/>
</dbReference>
<keyword evidence="3" id="KW-1185">Reference proteome</keyword>
<dbReference type="RefSeq" id="WP_191054222.1">
    <property type="nucleotide sequence ID" value="NZ_JACXRZ010000025.1"/>
</dbReference>
<dbReference type="EMBL" id="JACXRZ010000025">
    <property type="protein sequence ID" value="MBD3146975.1"/>
    <property type="molecule type" value="Genomic_DNA"/>
</dbReference>
<gene>
    <name evidence="2" type="ORF">IEQ31_27825</name>
</gene>
<protein>
    <recommendedName>
        <fullName evidence="4">DUF4760 domain-containing protein</fullName>
    </recommendedName>
</protein>
<feature type="transmembrane region" description="Helical" evidence="1">
    <location>
        <begin position="219"/>
        <end position="239"/>
    </location>
</feature>
<keyword evidence="1" id="KW-0472">Membrane</keyword>
<comment type="caution">
    <text evidence="2">The sequence shown here is derived from an EMBL/GenBank/DDBJ whole genome shotgun (WGS) entry which is preliminary data.</text>
</comment>
<keyword evidence="1" id="KW-0812">Transmembrane</keyword>
<keyword evidence="1" id="KW-1133">Transmembrane helix</keyword>
<reference evidence="2 3" key="1">
    <citation type="submission" date="2020-09" db="EMBL/GenBank/DDBJ databases">
        <title>Actinomycete isolated from the Camponotus japonicus Mayr.</title>
        <authorList>
            <person name="Gong X."/>
        </authorList>
    </citation>
    <scope>NUCLEOTIDE SEQUENCE [LARGE SCALE GENOMIC DNA]</scope>
    <source>
        <strain evidence="2 3">2C-HV3</strain>
    </source>
</reference>
<name>A0ABR8L7S7_9ACTN</name>
<dbReference type="Proteomes" id="UP000653231">
    <property type="component" value="Unassembled WGS sequence"/>
</dbReference>
<accession>A0ABR8L7S7</accession>
<feature type="transmembrane region" description="Helical" evidence="1">
    <location>
        <begin position="50"/>
        <end position="68"/>
    </location>
</feature>
<evidence type="ECO:0000313" key="3">
    <source>
        <dbReference type="Proteomes" id="UP000653231"/>
    </source>
</evidence>
<evidence type="ECO:0000256" key="1">
    <source>
        <dbReference type="SAM" id="Phobius"/>
    </source>
</evidence>
<dbReference type="InterPro" id="IPR045728">
    <property type="entry name" value="DUF6082"/>
</dbReference>
<sequence>MSRRYLYWLTAALLVAVAVMASPMFLDLISKAIAVDWGLVGQVGETYGGASAVLAALAFVAIAISLVMQASQLRSARVQVVRTTHRDLLGLAMENPSLYRPVIGAEAHATDDDVRQHLYAVLWMNYMSLAFEERVVFESSLRKEMLRGMFTSQSGRDWWERVRDAWHDGTRGSRAERKFYEIVESEYRRALTSEPSGLSWEERPGRLISPGSARSKRKWWVVVVPTAVAVVVLLVPRVGRRLYRRGQ</sequence>
<evidence type="ECO:0000313" key="2">
    <source>
        <dbReference type="EMBL" id="MBD3146975.1"/>
    </source>
</evidence>
<evidence type="ECO:0008006" key="4">
    <source>
        <dbReference type="Google" id="ProtNLM"/>
    </source>
</evidence>
<organism evidence="2 3">
    <name type="scientific">Microbispora bryophytorum subsp. camponoti</name>
    <dbReference type="NCBI Taxonomy" id="1677852"/>
    <lineage>
        <taxon>Bacteria</taxon>
        <taxon>Bacillati</taxon>
        <taxon>Actinomycetota</taxon>
        <taxon>Actinomycetes</taxon>
        <taxon>Streptosporangiales</taxon>
        <taxon>Streptosporangiaceae</taxon>
        <taxon>Microbispora</taxon>
    </lineage>
</organism>